<evidence type="ECO:0000313" key="2">
    <source>
        <dbReference type="Proteomes" id="UP001228905"/>
    </source>
</evidence>
<protein>
    <recommendedName>
        <fullName evidence="3">Chemotaxis protein CheE</fullName>
    </recommendedName>
</protein>
<evidence type="ECO:0008006" key="3">
    <source>
        <dbReference type="Google" id="ProtNLM"/>
    </source>
</evidence>
<name>A0ABU0IU44_9CAUL</name>
<accession>A0ABU0IU44</accession>
<evidence type="ECO:0000313" key="1">
    <source>
        <dbReference type="EMBL" id="MDQ0465531.1"/>
    </source>
</evidence>
<dbReference type="Proteomes" id="UP001228905">
    <property type="component" value="Unassembled WGS sequence"/>
</dbReference>
<sequence>MSLVRKFKVPNRLAQQMFGRGGKMVKDAIKASEASVAELREQGLAALDELLDGMMAAYGPDVPAPDADLEVLYIKSCAIIDLAGFTPDSGLAEASVSLCDLVDGCQEAGVTDWPSVRVHLDALMLLRRQGEKLGPTGREVVLEGLRKVSRRRTQG</sequence>
<dbReference type="EMBL" id="JAUSVS010000007">
    <property type="protein sequence ID" value="MDQ0465531.1"/>
    <property type="molecule type" value="Genomic_DNA"/>
</dbReference>
<comment type="caution">
    <text evidence="1">The sequence shown here is derived from an EMBL/GenBank/DDBJ whole genome shotgun (WGS) entry which is preliminary data.</text>
</comment>
<keyword evidence="2" id="KW-1185">Reference proteome</keyword>
<gene>
    <name evidence="1" type="ORF">QO010_003320</name>
</gene>
<dbReference type="RefSeq" id="WP_307350939.1">
    <property type="nucleotide sequence ID" value="NZ_JAUSVS010000007.1"/>
</dbReference>
<reference evidence="1 2" key="1">
    <citation type="submission" date="2023-07" db="EMBL/GenBank/DDBJ databases">
        <title>Genomic Encyclopedia of Type Strains, Phase IV (KMG-IV): sequencing the most valuable type-strain genomes for metagenomic binning, comparative biology and taxonomic classification.</title>
        <authorList>
            <person name="Goeker M."/>
        </authorList>
    </citation>
    <scope>NUCLEOTIDE SEQUENCE [LARGE SCALE GENOMIC DNA]</scope>
    <source>
        <strain evidence="1 2">DSM 18695</strain>
    </source>
</reference>
<organism evidence="1 2">
    <name type="scientific">Caulobacter ginsengisoli</name>
    <dbReference type="NCBI Taxonomy" id="400775"/>
    <lineage>
        <taxon>Bacteria</taxon>
        <taxon>Pseudomonadati</taxon>
        <taxon>Pseudomonadota</taxon>
        <taxon>Alphaproteobacteria</taxon>
        <taxon>Caulobacterales</taxon>
        <taxon>Caulobacteraceae</taxon>
        <taxon>Caulobacter</taxon>
    </lineage>
</organism>
<proteinExistence type="predicted"/>